<keyword evidence="6" id="KW-1185">Reference proteome</keyword>
<dbReference type="PANTHER" id="PTHR15398">
    <property type="entry name" value="BROMODOMAIN-CONTAINING PROTEIN 8"/>
    <property type="match status" value="1"/>
</dbReference>
<evidence type="ECO:0000259" key="4">
    <source>
        <dbReference type="PROSITE" id="PS50014"/>
    </source>
</evidence>
<evidence type="ECO:0000256" key="2">
    <source>
        <dbReference type="PROSITE-ProRule" id="PRU00035"/>
    </source>
</evidence>
<evidence type="ECO:0000313" key="5">
    <source>
        <dbReference type="EMBL" id="SLM34191.1"/>
    </source>
</evidence>
<protein>
    <submittedName>
        <fullName evidence="5">Bromodomain</fullName>
    </submittedName>
</protein>
<evidence type="ECO:0000256" key="1">
    <source>
        <dbReference type="ARBA" id="ARBA00023117"/>
    </source>
</evidence>
<feature type="compositionally biased region" description="Low complexity" evidence="3">
    <location>
        <begin position="375"/>
        <end position="390"/>
    </location>
</feature>
<feature type="compositionally biased region" description="Basic and acidic residues" evidence="3">
    <location>
        <begin position="567"/>
        <end position="584"/>
    </location>
</feature>
<feature type="region of interest" description="Disordered" evidence="3">
    <location>
        <begin position="76"/>
        <end position="96"/>
    </location>
</feature>
<name>A0A1W5CTQ1_9LECA</name>
<dbReference type="GO" id="GO:0006325">
    <property type="term" value="P:chromatin organization"/>
    <property type="evidence" value="ECO:0007669"/>
    <property type="project" value="UniProtKB-ARBA"/>
</dbReference>
<dbReference type="GO" id="GO:0035267">
    <property type="term" value="C:NuA4 histone acetyltransferase complex"/>
    <property type="evidence" value="ECO:0007669"/>
    <property type="project" value="TreeGrafter"/>
</dbReference>
<feature type="compositionally biased region" description="Polar residues" evidence="3">
    <location>
        <begin position="706"/>
        <end position="716"/>
    </location>
</feature>
<feature type="compositionally biased region" description="Polar residues" evidence="3">
    <location>
        <begin position="196"/>
        <end position="206"/>
    </location>
</feature>
<feature type="compositionally biased region" description="Polar residues" evidence="3">
    <location>
        <begin position="418"/>
        <end position="428"/>
    </location>
</feature>
<dbReference type="SUPFAM" id="SSF47370">
    <property type="entry name" value="Bromodomain"/>
    <property type="match status" value="1"/>
</dbReference>
<feature type="compositionally biased region" description="Acidic residues" evidence="3">
    <location>
        <begin position="944"/>
        <end position="963"/>
    </location>
</feature>
<feature type="region of interest" description="Disordered" evidence="3">
    <location>
        <begin position="923"/>
        <end position="977"/>
    </location>
</feature>
<sequence>MATAALHTPLETLLFFQSIHSVGVDSSAFTRIAEALKANEFIRESGTFNADRLSPDALKGLYLASIKDEVRSEAAKSPSSAGIIDGQYNPRKRKLSTPPFDTSEAAQHEHLLPHLVNRLYARYKENAVKAIEDDERRYRLLTRDIQEIEGGEWDARLQHEEVVSKKDSKNAASIQTLLRHDSGNVPALRHGHRQTDSPQLQNASPSTAPPCRPLPPQDGKPLDISTNTETNAYPSHLPPTAIGQQSQITPHDVSQDISRPSSQPRNRENEVPFLPLPQLPNQGFNMDSPLADGHRRLPQPAPQSQSAFGPSPSPRPNQVPLAQPERLSASPIILPPPVGMLRSSGSSSGPLDALADMAGQQYRTNPPLPSPRQPQHPSVQQHPVQLPQPRNYMRNAYPYYDSQSPYASSYQQYGQPSLPQYYSPSHSGISPLPTPVSVHGQGPRSGHPPQYQSPLPPYGHYHSYNSNPYPQTPQPAAFNPIPVSRFVEQRTPIPTSSARRRLPQPSPINTSVSSTKWKNADHPAHMRPPGSPVSPASGDVSPVSEKALSPVPEPSEIAERASPSQESEQKPTKEVPKSGPDDRISATTPSRTARGGRSRGAASRGRGGRAGSSTSSVIAGSTASRTRSQSLVSHADEHSMDANRASSRQIKPETPASVPGDDNLEIAANTPDERSRKSNRPRRGTSRGLEVPEHKRTSSKRRRSVPQDTPDGTSETPDVRLPNSPAITFSRPNHVLISRNFPRTSATIMNDITGHKLASLFAKPLTEREAPGYKNLIYRPQDLKSIKSAISAGSRAVAAASEASGTPAIEAGSPMEGVNTPSKSTGSSLWVSMNADIVPPKGIVNSAQLEKELMRMFANAVMFNPDSKRGFGPAFKNRQEGNGEDDGPQGLELGGEEEGGVVADTREMFEAVEKSVTNWRAAERAVESTGSKGNVNKIRASGERDEDEADELEGEEDADEEKGVDEGASVLGKRRRK</sequence>
<dbReference type="Gene3D" id="1.20.920.10">
    <property type="entry name" value="Bromodomain-like"/>
    <property type="match status" value="1"/>
</dbReference>
<dbReference type="InterPro" id="IPR036427">
    <property type="entry name" value="Bromodomain-like_sf"/>
</dbReference>
<dbReference type="Proteomes" id="UP000192927">
    <property type="component" value="Unassembled WGS sequence"/>
</dbReference>
<feature type="compositionally biased region" description="Polar residues" evidence="3">
    <location>
        <begin position="255"/>
        <end position="264"/>
    </location>
</feature>
<feature type="compositionally biased region" description="Low complexity" evidence="3">
    <location>
        <begin position="397"/>
        <end position="417"/>
    </location>
</feature>
<keyword evidence="1 2" id="KW-0103">Bromodomain</keyword>
<feature type="compositionally biased region" description="Polar residues" evidence="3">
    <location>
        <begin position="507"/>
        <end position="517"/>
    </location>
</feature>
<dbReference type="InterPro" id="IPR001487">
    <property type="entry name" value="Bromodomain"/>
</dbReference>
<evidence type="ECO:0000313" key="6">
    <source>
        <dbReference type="Proteomes" id="UP000192927"/>
    </source>
</evidence>
<feature type="compositionally biased region" description="Polar residues" evidence="3">
    <location>
        <begin position="617"/>
        <end position="632"/>
    </location>
</feature>
<accession>A0A1W5CTQ1</accession>
<evidence type="ECO:0000256" key="3">
    <source>
        <dbReference type="SAM" id="MobiDB-lite"/>
    </source>
</evidence>
<feature type="compositionally biased region" description="Pro residues" evidence="3">
    <location>
        <begin position="207"/>
        <end position="218"/>
    </location>
</feature>
<feature type="domain" description="Bromo" evidence="4">
    <location>
        <begin position="753"/>
        <end position="871"/>
    </location>
</feature>
<dbReference type="AlphaFoldDB" id="A0A1W5CTQ1"/>
<dbReference type="EMBL" id="FWEW01000254">
    <property type="protein sequence ID" value="SLM34191.1"/>
    <property type="molecule type" value="Genomic_DNA"/>
</dbReference>
<proteinExistence type="predicted"/>
<reference evidence="6" key="1">
    <citation type="submission" date="2017-03" db="EMBL/GenBank/DDBJ databases">
        <authorList>
            <person name="Sharma R."/>
            <person name="Thines M."/>
        </authorList>
    </citation>
    <scope>NUCLEOTIDE SEQUENCE [LARGE SCALE GENOMIC DNA]</scope>
</reference>
<dbReference type="Pfam" id="PF00439">
    <property type="entry name" value="Bromodomain"/>
    <property type="match status" value="1"/>
</dbReference>
<feature type="region of interest" description="Disordered" evidence="3">
    <location>
        <begin position="178"/>
        <end position="727"/>
    </location>
</feature>
<feature type="compositionally biased region" description="Polar residues" evidence="3">
    <location>
        <begin position="224"/>
        <end position="233"/>
    </location>
</feature>
<dbReference type="PROSITE" id="PS50014">
    <property type="entry name" value="BROMODOMAIN_2"/>
    <property type="match status" value="1"/>
</dbReference>
<feature type="compositionally biased region" description="Low complexity" evidence="3">
    <location>
        <begin position="590"/>
        <end position="604"/>
    </location>
</feature>
<feature type="region of interest" description="Disordered" evidence="3">
    <location>
        <begin position="868"/>
        <end position="896"/>
    </location>
</feature>
<dbReference type="PANTHER" id="PTHR15398:SF4">
    <property type="entry name" value="BROMODOMAIN-CONTAINING PROTEIN 8 ISOFORM X1"/>
    <property type="match status" value="1"/>
</dbReference>
<organism evidence="5 6">
    <name type="scientific">Lasallia pustulata</name>
    <dbReference type="NCBI Taxonomy" id="136370"/>
    <lineage>
        <taxon>Eukaryota</taxon>
        <taxon>Fungi</taxon>
        <taxon>Dikarya</taxon>
        <taxon>Ascomycota</taxon>
        <taxon>Pezizomycotina</taxon>
        <taxon>Lecanoromycetes</taxon>
        <taxon>OSLEUM clade</taxon>
        <taxon>Umbilicariomycetidae</taxon>
        <taxon>Umbilicariales</taxon>
        <taxon>Umbilicariaceae</taxon>
        <taxon>Lasallia</taxon>
    </lineage>
</organism>